<evidence type="ECO:0000256" key="9">
    <source>
        <dbReference type="HAMAP-Rule" id="MF_00224"/>
    </source>
</evidence>
<dbReference type="Pfam" id="PF01180">
    <property type="entry name" value="DHO_dh"/>
    <property type="match status" value="1"/>
</dbReference>
<feature type="binding site" evidence="9">
    <location>
        <position position="44"/>
    </location>
    <ligand>
        <name>substrate</name>
    </ligand>
</feature>
<dbReference type="InterPro" id="IPR049622">
    <property type="entry name" value="Dihydroorotate_DH_I"/>
</dbReference>
<feature type="binding site" evidence="9">
    <location>
        <position position="216"/>
    </location>
    <ligand>
        <name>FMN</name>
        <dbReference type="ChEBI" id="CHEBI:58210"/>
    </ligand>
</feature>
<dbReference type="InterPro" id="IPR013785">
    <property type="entry name" value="Aldolase_TIM"/>
</dbReference>
<dbReference type="CDD" id="cd04740">
    <property type="entry name" value="DHOD_1B_like"/>
    <property type="match status" value="1"/>
</dbReference>
<feature type="domain" description="Dihydroorotate dehydrogenase catalytic" evidence="10">
    <location>
        <begin position="3"/>
        <end position="286"/>
    </location>
</feature>
<feature type="active site" description="Nucleophile" evidence="9">
    <location>
        <position position="129"/>
    </location>
</feature>
<dbReference type="GO" id="GO:0005737">
    <property type="term" value="C:cytoplasm"/>
    <property type="evidence" value="ECO:0007669"/>
    <property type="project" value="UniProtKB-SubCell"/>
</dbReference>
<evidence type="ECO:0000256" key="8">
    <source>
        <dbReference type="ARBA" id="ARBA00023002"/>
    </source>
</evidence>
<dbReference type="InterPro" id="IPR050074">
    <property type="entry name" value="DHO_dehydrogenase"/>
</dbReference>
<evidence type="ECO:0000259" key="10">
    <source>
        <dbReference type="Pfam" id="PF01180"/>
    </source>
</evidence>
<dbReference type="PANTHER" id="PTHR48109">
    <property type="entry name" value="DIHYDROOROTATE DEHYDROGENASE (QUINONE), MITOCHONDRIAL-RELATED"/>
    <property type="match status" value="1"/>
</dbReference>
<feature type="binding site" evidence="9">
    <location>
        <position position="98"/>
    </location>
    <ligand>
        <name>FMN</name>
        <dbReference type="ChEBI" id="CHEBI:58210"/>
    </ligand>
</feature>
<comment type="cofactor">
    <cofactor evidence="9">
        <name>FMN</name>
        <dbReference type="ChEBI" id="CHEBI:58210"/>
    </cofactor>
    <text evidence="9">Binds 1 FMN per subunit.</text>
</comment>
<keyword evidence="5 9" id="KW-0285">Flavoprotein</keyword>
<sequence length="303" mass="31930">MNLEVSIAGLRLKNPVMTASGTFGYGLEYAGFFDLGRLGAIVVKGLSVKPSQGNPPPRTWETACGMLNSIGLQNIGIPAFVRDKLPLLRQYDTRIIVNFFGNTIDEFVQGAGMLTDAGGVDALELNVSCPNKDAAWGVFGTNPVVMAEVVGRVRQETTLPLIVKLSPNVTDITEMARVAVDAGADALSLINTLTGMAIDIETRRPRLSNVVGGLSGPAIKPVALRMLWQVHRALPSVPLIGMGGIMTAEDAIEFILAGAGAVAIGTANFANPQAALHVIDGIVQYMSRHNIADINDIVGGVLC</sequence>
<dbReference type="PATRIC" id="fig|29290.4.peg.6835"/>
<dbReference type="PANTHER" id="PTHR48109:SF1">
    <property type="entry name" value="DIHYDROOROTATE DEHYDROGENASE (FUMARATE)"/>
    <property type="match status" value="1"/>
</dbReference>
<feature type="binding site" evidence="9">
    <location>
        <position position="164"/>
    </location>
    <ligand>
        <name>FMN</name>
        <dbReference type="ChEBI" id="CHEBI:58210"/>
    </ligand>
</feature>
<keyword evidence="12" id="KW-1185">Reference proteome</keyword>
<comment type="pathway">
    <text evidence="2 9">Pyrimidine metabolism; UMP biosynthesis via de novo pathway.</text>
</comment>
<dbReference type="NCBIfam" id="NF005574">
    <property type="entry name" value="PRK07259.1"/>
    <property type="match status" value="1"/>
</dbReference>
<comment type="subcellular location">
    <subcellularLocation>
        <location evidence="1 9">Cytoplasm</location>
    </subcellularLocation>
</comment>
<dbReference type="GO" id="GO:0004152">
    <property type="term" value="F:dihydroorotate dehydrogenase activity"/>
    <property type="evidence" value="ECO:0007669"/>
    <property type="project" value="UniProtKB-UniRule"/>
</dbReference>
<dbReference type="AlphaFoldDB" id="A0A0F3GKZ8"/>
<feature type="binding site" evidence="9">
    <location>
        <begin position="243"/>
        <end position="244"/>
    </location>
    <ligand>
        <name>FMN</name>
        <dbReference type="ChEBI" id="CHEBI:58210"/>
    </ligand>
</feature>
<comment type="function">
    <text evidence="9">Catalyzes the conversion of dihydroorotate to orotate.</text>
</comment>
<keyword evidence="7 9" id="KW-0665">Pyrimidine biosynthesis</keyword>
<feature type="binding site" evidence="9">
    <location>
        <begin position="44"/>
        <end position="45"/>
    </location>
    <ligand>
        <name>FMN</name>
        <dbReference type="ChEBI" id="CHEBI:58210"/>
    </ligand>
</feature>
<feature type="binding site" evidence="9">
    <location>
        <begin position="68"/>
        <end position="72"/>
    </location>
    <ligand>
        <name>substrate</name>
    </ligand>
</feature>
<dbReference type="Gene3D" id="3.20.20.70">
    <property type="entry name" value="Aldolase class I"/>
    <property type="match status" value="1"/>
</dbReference>
<evidence type="ECO:0000256" key="7">
    <source>
        <dbReference type="ARBA" id="ARBA00022975"/>
    </source>
</evidence>
<dbReference type="InterPro" id="IPR012135">
    <property type="entry name" value="Dihydroorotate_DH_1_2"/>
</dbReference>
<evidence type="ECO:0000256" key="4">
    <source>
        <dbReference type="ARBA" id="ARBA00022490"/>
    </source>
</evidence>
<evidence type="ECO:0000313" key="12">
    <source>
        <dbReference type="Proteomes" id="UP000033423"/>
    </source>
</evidence>
<keyword evidence="8 9" id="KW-0560">Oxidoreductase</keyword>
<feature type="binding site" evidence="9">
    <location>
        <position position="20"/>
    </location>
    <ligand>
        <name>FMN</name>
        <dbReference type="ChEBI" id="CHEBI:58210"/>
    </ligand>
</feature>
<dbReference type="GO" id="GO:0006207">
    <property type="term" value="P:'de novo' pyrimidine nucleobase biosynthetic process"/>
    <property type="evidence" value="ECO:0007669"/>
    <property type="project" value="InterPro"/>
</dbReference>
<keyword evidence="6 9" id="KW-0288">FMN</keyword>
<evidence type="ECO:0000256" key="3">
    <source>
        <dbReference type="ARBA" id="ARBA00008008"/>
    </source>
</evidence>
<dbReference type="HAMAP" id="MF_00224">
    <property type="entry name" value="DHO_dh_type1"/>
    <property type="match status" value="1"/>
</dbReference>
<dbReference type="InterPro" id="IPR024920">
    <property type="entry name" value="Dihydroorotate_DH_1"/>
</dbReference>
<accession>A0A0F3GKZ8</accession>
<reference evidence="11 12" key="1">
    <citation type="submission" date="2015-02" db="EMBL/GenBank/DDBJ databases">
        <title>Single-cell genomics of uncultivated deep-branching MTB reveals a conserved set of magnetosome genes.</title>
        <authorList>
            <person name="Kolinko S."/>
            <person name="Richter M."/>
            <person name="Glockner F.O."/>
            <person name="Brachmann A."/>
            <person name="Schuler D."/>
        </authorList>
    </citation>
    <scope>NUCLEOTIDE SEQUENCE [LARGE SCALE GENOMIC DNA]</scope>
    <source>
        <strain evidence="11">TM-1</strain>
    </source>
</reference>
<evidence type="ECO:0000256" key="6">
    <source>
        <dbReference type="ARBA" id="ARBA00022643"/>
    </source>
</evidence>
<dbReference type="UniPathway" id="UPA00070"/>
<dbReference type="NCBIfam" id="TIGR01037">
    <property type="entry name" value="pyrD_sub1_fam"/>
    <property type="match status" value="1"/>
</dbReference>
<dbReference type="GO" id="GO:0044205">
    <property type="term" value="P:'de novo' UMP biosynthetic process"/>
    <property type="evidence" value="ECO:0007669"/>
    <property type="project" value="UniProtKB-UniRule"/>
</dbReference>
<dbReference type="Proteomes" id="UP000033423">
    <property type="component" value="Unassembled WGS sequence"/>
</dbReference>
<dbReference type="InterPro" id="IPR033888">
    <property type="entry name" value="DHOD_1B"/>
</dbReference>
<evidence type="ECO:0000256" key="5">
    <source>
        <dbReference type="ARBA" id="ARBA00022630"/>
    </source>
</evidence>
<comment type="similarity">
    <text evidence="3 9">Belongs to the dihydroorotate dehydrogenase family. Type 1 subfamily.</text>
</comment>
<keyword evidence="4 9" id="KW-0963">Cytoplasm</keyword>
<dbReference type="InterPro" id="IPR001295">
    <property type="entry name" value="Dihydroorotate_DH_CS"/>
</dbReference>
<dbReference type="FunFam" id="3.20.20.70:FF:000027">
    <property type="entry name" value="Dihydropyrimidine dehydrogenase [NADP(+)]"/>
    <property type="match status" value="1"/>
</dbReference>
<feature type="binding site" evidence="9">
    <location>
        <position position="126"/>
    </location>
    <ligand>
        <name>substrate</name>
    </ligand>
</feature>
<name>A0A0F3GKZ8_9BACT</name>
<dbReference type="PIRSF" id="PIRSF000164">
    <property type="entry name" value="DHO_oxidase"/>
    <property type="match status" value="1"/>
</dbReference>
<feature type="binding site" evidence="9">
    <location>
        <begin position="265"/>
        <end position="266"/>
    </location>
    <ligand>
        <name>FMN</name>
        <dbReference type="ChEBI" id="CHEBI:58210"/>
    </ligand>
</feature>
<comment type="catalytic activity">
    <reaction evidence="9">
        <text>(S)-dihydroorotate + A = orotate + AH2</text>
        <dbReference type="Rhea" id="RHEA:18073"/>
        <dbReference type="ChEBI" id="CHEBI:13193"/>
        <dbReference type="ChEBI" id="CHEBI:17499"/>
        <dbReference type="ChEBI" id="CHEBI:30839"/>
        <dbReference type="ChEBI" id="CHEBI:30864"/>
    </reaction>
</comment>
<proteinExistence type="inferred from homology"/>
<evidence type="ECO:0000313" key="11">
    <source>
        <dbReference type="EMBL" id="KJU82644.1"/>
    </source>
</evidence>
<dbReference type="PROSITE" id="PS00912">
    <property type="entry name" value="DHODEHASE_2"/>
    <property type="match status" value="1"/>
</dbReference>
<feature type="binding site" evidence="9">
    <location>
        <position position="190"/>
    </location>
    <ligand>
        <name>FMN</name>
        <dbReference type="ChEBI" id="CHEBI:58210"/>
    </ligand>
</feature>
<evidence type="ECO:0000256" key="2">
    <source>
        <dbReference type="ARBA" id="ARBA00004725"/>
    </source>
</evidence>
<dbReference type="SUPFAM" id="SSF51395">
    <property type="entry name" value="FMN-linked oxidoreductases"/>
    <property type="match status" value="1"/>
</dbReference>
<gene>
    <name evidence="9" type="primary">pyrD</name>
    <name evidence="11" type="ORF">MBAV_005163</name>
</gene>
<dbReference type="InterPro" id="IPR005720">
    <property type="entry name" value="Dihydroorotate_DH_cat"/>
</dbReference>
<feature type="binding site" evidence="9">
    <location>
        <begin position="191"/>
        <end position="192"/>
    </location>
    <ligand>
        <name>substrate</name>
    </ligand>
</feature>
<dbReference type="EMBL" id="LACI01002229">
    <property type="protein sequence ID" value="KJU82644.1"/>
    <property type="molecule type" value="Genomic_DNA"/>
</dbReference>
<dbReference type="EC" id="1.3.-.-" evidence="9"/>
<comment type="caution">
    <text evidence="11">The sequence shown here is derived from an EMBL/GenBank/DDBJ whole genome shotgun (WGS) entry which is preliminary data.</text>
</comment>
<evidence type="ECO:0000256" key="1">
    <source>
        <dbReference type="ARBA" id="ARBA00004496"/>
    </source>
</evidence>
<protein>
    <recommendedName>
        <fullName evidence="9">Dihydroorotate dehydrogenase</fullName>
        <shortName evidence="9">DHOD</shortName>
        <shortName evidence="9">DHODase</shortName>
        <shortName evidence="9">DHOdehase</shortName>
        <ecNumber evidence="9">1.3.-.-</ecNumber>
    </recommendedName>
</protein>
<organism evidence="11 12">
    <name type="scientific">Candidatus Magnetobacterium bavaricum</name>
    <dbReference type="NCBI Taxonomy" id="29290"/>
    <lineage>
        <taxon>Bacteria</taxon>
        <taxon>Pseudomonadati</taxon>
        <taxon>Nitrospirota</taxon>
        <taxon>Thermodesulfovibrionia</taxon>
        <taxon>Thermodesulfovibrionales</taxon>
        <taxon>Candidatus Magnetobacteriaceae</taxon>
        <taxon>Candidatus Magnetobacterium</taxon>
    </lineage>
</organism>
<feature type="binding site" evidence="9">
    <location>
        <position position="126"/>
    </location>
    <ligand>
        <name>FMN</name>
        <dbReference type="ChEBI" id="CHEBI:58210"/>
    </ligand>
</feature>